<gene>
    <name evidence="3" type="ORF">SAMN05216268_13124</name>
</gene>
<evidence type="ECO:0000313" key="3">
    <source>
        <dbReference type="EMBL" id="SHN29601.1"/>
    </source>
</evidence>
<feature type="transmembrane region" description="Helical" evidence="2">
    <location>
        <begin position="124"/>
        <end position="147"/>
    </location>
</feature>
<dbReference type="AlphaFoldDB" id="A0A9X8N8S3"/>
<evidence type="ECO:0000256" key="1">
    <source>
        <dbReference type="SAM" id="MobiDB-lite"/>
    </source>
</evidence>
<protein>
    <submittedName>
        <fullName evidence="3">Uncharacterized protein</fullName>
    </submittedName>
</protein>
<feature type="region of interest" description="Disordered" evidence="1">
    <location>
        <begin position="1"/>
        <end position="31"/>
    </location>
</feature>
<evidence type="ECO:0000256" key="2">
    <source>
        <dbReference type="SAM" id="Phobius"/>
    </source>
</evidence>
<dbReference type="EMBL" id="FRBK01000031">
    <property type="protein sequence ID" value="SHN29601.1"/>
    <property type="molecule type" value="Genomic_DNA"/>
</dbReference>
<evidence type="ECO:0000313" key="4">
    <source>
        <dbReference type="Proteomes" id="UP000184388"/>
    </source>
</evidence>
<keyword evidence="2" id="KW-0472">Membrane</keyword>
<proteinExistence type="predicted"/>
<feature type="transmembrane region" description="Helical" evidence="2">
    <location>
        <begin position="178"/>
        <end position="202"/>
    </location>
</feature>
<accession>A0A9X8N8S3</accession>
<sequence length="211" mass="22866">MTATQSARPTTAPTSERTKRGDAKPKPKPKYVPGTPRWAQLAAHAVPLVVLPSSIWRLLMTAGAAGVDHSTNPGYRSQLSDYLYVLLLSAVCEGLALLTLGLVKPWGEAFPRWIPLLGGRRVPIKAAVIPATVGATLLVLLAAYFFLDPILFHIHFTPSIGDKGTATSHLEVSGWSQVLFVACYLPLMAWPVLVGAVTHAYYRRRATTEGR</sequence>
<keyword evidence="2" id="KW-1133">Transmembrane helix</keyword>
<feature type="compositionally biased region" description="Basic and acidic residues" evidence="1">
    <location>
        <begin position="16"/>
        <end position="25"/>
    </location>
</feature>
<comment type="caution">
    <text evidence="3">The sequence shown here is derived from an EMBL/GenBank/DDBJ whole genome shotgun (WGS) entry which is preliminary data.</text>
</comment>
<keyword evidence="2" id="KW-0812">Transmembrane</keyword>
<reference evidence="4" key="1">
    <citation type="submission" date="2016-11" db="EMBL/GenBank/DDBJ databases">
        <authorList>
            <person name="Jaros S."/>
            <person name="Januszkiewicz K."/>
            <person name="Wedrychowicz H."/>
        </authorList>
    </citation>
    <scope>NUCLEOTIDE SEQUENCE [LARGE SCALE GENOMIC DNA]</scope>
    <source>
        <strain evidence="4">CGMCC 4.3555</strain>
    </source>
</reference>
<organism evidence="3 4">
    <name type="scientific">Streptomyces yunnanensis</name>
    <dbReference type="NCBI Taxonomy" id="156453"/>
    <lineage>
        <taxon>Bacteria</taxon>
        <taxon>Bacillati</taxon>
        <taxon>Actinomycetota</taxon>
        <taxon>Actinomycetes</taxon>
        <taxon>Kitasatosporales</taxon>
        <taxon>Streptomycetaceae</taxon>
        <taxon>Streptomyces</taxon>
    </lineage>
</organism>
<dbReference type="RefSeq" id="WP_286160518.1">
    <property type="nucleotide sequence ID" value="NZ_FRBK01000031.1"/>
</dbReference>
<dbReference type="Proteomes" id="UP000184388">
    <property type="component" value="Unassembled WGS sequence"/>
</dbReference>
<feature type="compositionally biased region" description="Polar residues" evidence="1">
    <location>
        <begin position="1"/>
        <end position="15"/>
    </location>
</feature>
<feature type="transmembrane region" description="Helical" evidence="2">
    <location>
        <begin position="82"/>
        <end position="103"/>
    </location>
</feature>
<name>A0A9X8N8S3_9ACTN</name>